<dbReference type="CDD" id="cd06259">
    <property type="entry name" value="YdcF-like"/>
    <property type="match status" value="1"/>
</dbReference>
<feature type="domain" description="DUF218" evidence="2">
    <location>
        <begin position="173"/>
        <end position="322"/>
    </location>
</feature>
<dbReference type="PANTHER" id="PTHR30336">
    <property type="entry name" value="INNER MEMBRANE PROTEIN, PROBABLE PERMEASE"/>
    <property type="match status" value="1"/>
</dbReference>
<dbReference type="Proteomes" id="UP001314200">
    <property type="component" value="Unassembled WGS sequence"/>
</dbReference>
<keyword evidence="1" id="KW-1133">Transmembrane helix</keyword>
<evidence type="ECO:0000313" key="3">
    <source>
        <dbReference type="EMBL" id="CAK1254318.1"/>
    </source>
</evidence>
<feature type="transmembrane region" description="Helical" evidence="1">
    <location>
        <begin position="102"/>
        <end position="125"/>
    </location>
</feature>
<feature type="transmembrane region" description="Helical" evidence="1">
    <location>
        <begin position="6"/>
        <end position="26"/>
    </location>
</feature>
<dbReference type="PANTHER" id="PTHR30336:SF18">
    <property type="entry name" value="MEMBRANE PROTEIN"/>
    <property type="match status" value="1"/>
</dbReference>
<feature type="transmembrane region" description="Helical" evidence="1">
    <location>
        <begin position="145"/>
        <end position="163"/>
    </location>
</feature>
<dbReference type="InterPro" id="IPR051599">
    <property type="entry name" value="Cell_Envelope_Assoc"/>
</dbReference>
<dbReference type="InterPro" id="IPR003848">
    <property type="entry name" value="DUF218"/>
</dbReference>
<name>A0ABN9YZD4_9LACO</name>
<evidence type="ECO:0000256" key="1">
    <source>
        <dbReference type="SAM" id="Phobius"/>
    </source>
</evidence>
<dbReference type="EMBL" id="CAUZLY010000013">
    <property type="protein sequence ID" value="CAK1254318.1"/>
    <property type="molecule type" value="Genomic_DNA"/>
</dbReference>
<dbReference type="InterPro" id="IPR014729">
    <property type="entry name" value="Rossmann-like_a/b/a_fold"/>
</dbReference>
<dbReference type="RefSeq" id="WP_047975101.1">
    <property type="nucleotide sequence ID" value="NZ_CAUZLJ010000007.1"/>
</dbReference>
<organism evidence="3 4">
    <name type="scientific">Fructobacillus cardui</name>
    <dbReference type="NCBI Taxonomy" id="2893170"/>
    <lineage>
        <taxon>Bacteria</taxon>
        <taxon>Bacillati</taxon>
        <taxon>Bacillota</taxon>
        <taxon>Bacilli</taxon>
        <taxon>Lactobacillales</taxon>
        <taxon>Lactobacillaceae</taxon>
        <taxon>Fructobacillus</taxon>
    </lineage>
</organism>
<keyword evidence="1" id="KW-0812">Transmembrane</keyword>
<evidence type="ECO:0000313" key="4">
    <source>
        <dbReference type="Proteomes" id="UP001314200"/>
    </source>
</evidence>
<feature type="transmembrane region" description="Helical" evidence="1">
    <location>
        <begin position="33"/>
        <end position="55"/>
    </location>
</feature>
<sequence>MQGVYSITIILLVASVLATGGSWYLIQKNRYRLLCGIALNVTLITYILTVAAVVVQVNQGWLRTIFVAGAFLVLIPIFLLVLSSSYLFLWNAYLVWRRESHSFGNTLTLWLGVLLLVVPAFFRLLNRFWAENYWVMVVEKLANSFQLYLLFWVLSFLSSYLLTKIIRYRYDREYIIVLGAGLLHGDQVSPLLASRIQVAADFRQRQLNKTQKPLKLIMSGGQGGDEKLPEAMAMKVYAEKIGIPADAILVEDQSKNTYQNMAFSKKIVLKHGWSLKQGLFATNDYHVFRAAGFARFVGLEIDGLGAKTSRYFLPNALIREYVAILLQHKVFHAILALVLIVNSFFV</sequence>
<proteinExistence type="predicted"/>
<dbReference type="Pfam" id="PF02698">
    <property type="entry name" value="DUF218"/>
    <property type="match status" value="1"/>
</dbReference>
<reference evidence="3 4" key="1">
    <citation type="submission" date="2023-10" db="EMBL/GenBank/DDBJ databases">
        <authorList>
            <person name="Botero Cardona J."/>
        </authorList>
    </citation>
    <scope>NUCLEOTIDE SEQUENCE [LARGE SCALE GENOMIC DNA]</scope>
    <source>
        <strain evidence="3 4">R-82641</strain>
    </source>
</reference>
<accession>A0ABN9YZD4</accession>
<gene>
    <name evidence="3" type="ORF">R82641_BJNNKPBH_01494</name>
</gene>
<feature type="transmembrane region" description="Helical" evidence="1">
    <location>
        <begin position="61"/>
        <end position="90"/>
    </location>
</feature>
<comment type="caution">
    <text evidence="3">The sequence shown here is derived from an EMBL/GenBank/DDBJ whole genome shotgun (WGS) entry which is preliminary data.</text>
</comment>
<keyword evidence="4" id="KW-1185">Reference proteome</keyword>
<dbReference type="Gene3D" id="3.40.50.620">
    <property type="entry name" value="HUPs"/>
    <property type="match status" value="1"/>
</dbReference>
<evidence type="ECO:0000259" key="2">
    <source>
        <dbReference type="Pfam" id="PF02698"/>
    </source>
</evidence>
<keyword evidence="1" id="KW-0472">Membrane</keyword>
<protein>
    <submittedName>
        <fullName evidence="3">DUF218 family (ElyC)</fullName>
    </submittedName>
</protein>